<keyword evidence="2" id="KW-0378">Hydrolase</keyword>
<reference evidence="2 3" key="1">
    <citation type="submission" date="2023-05" db="EMBL/GenBank/DDBJ databases">
        <title>Glutamicibacter sp. B1, complete genome.</title>
        <authorList>
            <person name="Long Y.H."/>
            <person name="Fang T."/>
            <person name="Li X.Y."/>
        </authorList>
    </citation>
    <scope>NUCLEOTIDE SEQUENCE [LARGE SCALE GENOMIC DNA]</scope>
    <source>
        <strain evidence="2 3">B1</strain>
    </source>
</reference>
<dbReference type="GO" id="GO:0004222">
    <property type="term" value="F:metalloendopeptidase activity"/>
    <property type="evidence" value="ECO:0007669"/>
    <property type="project" value="TreeGrafter"/>
</dbReference>
<protein>
    <submittedName>
        <fullName evidence="2">M23 family metallopeptidase</fullName>
        <ecNumber evidence="2">3.4.-.-</ecNumber>
    </submittedName>
</protein>
<dbReference type="InterPro" id="IPR016047">
    <property type="entry name" value="M23ase_b-sheet_dom"/>
</dbReference>
<evidence type="ECO:0000313" key="2">
    <source>
        <dbReference type="EMBL" id="XAO45488.1"/>
    </source>
</evidence>
<evidence type="ECO:0000259" key="1">
    <source>
        <dbReference type="Pfam" id="PF01551"/>
    </source>
</evidence>
<feature type="domain" description="M23ase beta-sheet core" evidence="1">
    <location>
        <begin position="71"/>
        <end position="173"/>
    </location>
</feature>
<dbReference type="InterPro" id="IPR050570">
    <property type="entry name" value="Cell_wall_metabolism_enzyme"/>
</dbReference>
<dbReference type="Pfam" id="PF01551">
    <property type="entry name" value="Peptidase_M23"/>
    <property type="match status" value="1"/>
</dbReference>
<evidence type="ECO:0000313" key="3">
    <source>
        <dbReference type="Proteomes" id="UP001486888"/>
    </source>
</evidence>
<gene>
    <name evidence="2" type="ORF">QMQ05_14235</name>
</gene>
<sequence>MNPAIVLQYPFTGRWLVQNSPANRVPSHGTNLFASSLAIDFVPVYEHGRTAPVAIGTWLGMEDSACFPGFGTPILAPCVGTVIAADDSMPDHKAHRGLASVSYALTQRQRLAQGWQGLAGNHVMIQANGAIIVLCHLQQGSITVEFGDAVAPGQVLGRCGNSGNSTEPHVHVQGIDRLPVQSAKAVPLLFAGKLPRNGQILQIPGTGV</sequence>
<dbReference type="InterPro" id="IPR011055">
    <property type="entry name" value="Dup_hybrid_motif"/>
</dbReference>
<name>A0AAU6WEA9_9MICC</name>
<dbReference type="CDD" id="cd12797">
    <property type="entry name" value="M23_peptidase"/>
    <property type="match status" value="1"/>
</dbReference>
<organism evidence="2 3">
    <name type="scientific">Glutamicibacter ectropisis</name>
    <dbReference type="NCBI Taxonomy" id="3046593"/>
    <lineage>
        <taxon>Bacteria</taxon>
        <taxon>Bacillati</taxon>
        <taxon>Actinomycetota</taxon>
        <taxon>Actinomycetes</taxon>
        <taxon>Micrococcales</taxon>
        <taxon>Micrococcaceae</taxon>
        <taxon>Glutamicibacter</taxon>
    </lineage>
</organism>
<dbReference type="PANTHER" id="PTHR21666:SF270">
    <property type="entry name" value="MUREIN HYDROLASE ACTIVATOR ENVC"/>
    <property type="match status" value="1"/>
</dbReference>
<accession>A0AAU6WEA9</accession>
<dbReference type="Proteomes" id="UP001486888">
    <property type="component" value="Chromosome"/>
</dbReference>
<dbReference type="PANTHER" id="PTHR21666">
    <property type="entry name" value="PEPTIDASE-RELATED"/>
    <property type="match status" value="1"/>
</dbReference>
<dbReference type="Gene3D" id="2.70.70.10">
    <property type="entry name" value="Glucose Permease (Domain IIA)"/>
    <property type="match status" value="1"/>
</dbReference>
<dbReference type="KEGG" id="gey:QMQ05_14235"/>
<proteinExistence type="predicted"/>
<dbReference type="AlphaFoldDB" id="A0AAU6WEA9"/>
<dbReference type="SUPFAM" id="SSF51261">
    <property type="entry name" value="Duplicated hybrid motif"/>
    <property type="match status" value="1"/>
</dbReference>
<dbReference type="EMBL" id="CP125942">
    <property type="protein sequence ID" value="XAO45488.1"/>
    <property type="molecule type" value="Genomic_DNA"/>
</dbReference>
<dbReference type="RefSeq" id="WP_345471046.1">
    <property type="nucleotide sequence ID" value="NZ_CP125942.1"/>
</dbReference>
<keyword evidence="3" id="KW-1185">Reference proteome</keyword>
<dbReference type="EC" id="3.4.-.-" evidence="2"/>